<protein>
    <submittedName>
        <fullName evidence="1">Uncharacterized protein</fullName>
    </submittedName>
</protein>
<comment type="caution">
    <text evidence="1">The sequence shown here is derived from an EMBL/GenBank/DDBJ whole genome shotgun (WGS) entry which is preliminary data.</text>
</comment>
<sequence length="409" mass="46601">MAFVRYRYEDELRLAIYKGNGRNLSVRLLLVRKALARIADRGTGGQRYIQLFGQFVRRGYRFVSPERWHQDKTHRNRPLQRKWSQRLYDDEWRSRPSKTLPISKDKVDQEVNKSKAASKDQNFTTVEDDALVDQGDVIVQNGRDWLERSFVMNMISEGVSRVSSFLSSCHLKLGIFELSNTMLLVSMEDEELIEDGIKLVSEKCQGLVSEVFPWESTGFKRKSIVRIQLSDNAYPYVKAFGIPLVATGYASSIKFKIDVHVEREGSSSIKSFDVLPEFFDGKCSGEHRMNSMVVRPGPARPDRVTRLTRDPVASPGRRGGATRGILARSTPGGKLKKKLGQRQNRARCKVCAKNKRKMTRRGVTKMILGDAAQVDLDSDISLTDVESIRTLESTLYEVVNRIFEILVEE</sequence>
<dbReference type="AlphaFoldDB" id="A0A1R3JKP5"/>
<dbReference type="Proteomes" id="UP000188268">
    <property type="component" value="Unassembled WGS sequence"/>
</dbReference>
<dbReference type="Gramene" id="OMO95422">
    <property type="protein sequence ID" value="OMO95422"/>
    <property type="gene ID" value="CCACVL1_05413"/>
</dbReference>
<proteinExistence type="predicted"/>
<evidence type="ECO:0000313" key="2">
    <source>
        <dbReference type="Proteomes" id="UP000188268"/>
    </source>
</evidence>
<dbReference type="EMBL" id="AWWV01007659">
    <property type="protein sequence ID" value="OMO95422.1"/>
    <property type="molecule type" value="Genomic_DNA"/>
</dbReference>
<organism evidence="1 2">
    <name type="scientific">Corchorus capsularis</name>
    <name type="common">Jute</name>
    <dbReference type="NCBI Taxonomy" id="210143"/>
    <lineage>
        <taxon>Eukaryota</taxon>
        <taxon>Viridiplantae</taxon>
        <taxon>Streptophyta</taxon>
        <taxon>Embryophyta</taxon>
        <taxon>Tracheophyta</taxon>
        <taxon>Spermatophyta</taxon>
        <taxon>Magnoliopsida</taxon>
        <taxon>eudicotyledons</taxon>
        <taxon>Gunneridae</taxon>
        <taxon>Pentapetalae</taxon>
        <taxon>rosids</taxon>
        <taxon>malvids</taxon>
        <taxon>Malvales</taxon>
        <taxon>Malvaceae</taxon>
        <taxon>Grewioideae</taxon>
        <taxon>Apeibeae</taxon>
        <taxon>Corchorus</taxon>
    </lineage>
</organism>
<name>A0A1R3JKP5_COCAP</name>
<accession>A0A1R3JKP5</accession>
<gene>
    <name evidence="1" type="ORF">CCACVL1_05413</name>
</gene>
<reference evidence="1 2" key="1">
    <citation type="submission" date="2013-09" db="EMBL/GenBank/DDBJ databases">
        <title>Corchorus capsularis genome sequencing.</title>
        <authorList>
            <person name="Alam M."/>
            <person name="Haque M.S."/>
            <person name="Islam M.S."/>
            <person name="Emdad E.M."/>
            <person name="Islam M.M."/>
            <person name="Ahmed B."/>
            <person name="Halim A."/>
            <person name="Hossen Q.M.M."/>
            <person name="Hossain M.Z."/>
            <person name="Ahmed R."/>
            <person name="Khan M.M."/>
            <person name="Islam R."/>
            <person name="Rashid M.M."/>
            <person name="Khan S.A."/>
            <person name="Rahman M.S."/>
            <person name="Alam M."/>
        </authorList>
    </citation>
    <scope>NUCLEOTIDE SEQUENCE [LARGE SCALE GENOMIC DNA]</scope>
    <source>
        <strain evidence="2">cv. CVL-1</strain>
        <tissue evidence="1">Whole seedling</tissue>
    </source>
</reference>
<evidence type="ECO:0000313" key="1">
    <source>
        <dbReference type="EMBL" id="OMO95422.1"/>
    </source>
</evidence>
<keyword evidence="2" id="KW-1185">Reference proteome</keyword>